<evidence type="ECO:0000256" key="4">
    <source>
        <dbReference type="ARBA" id="ARBA00037670"/>
    </source>
</evidence>
<comment type="catalytic activity">
    <reaction evidence="3">
        <text>uridine(65) in tRNA = pseudouridine(65) in tRNA</text>
        <dbReference type="Rhea" id="RHEA:42536"/>
        <dbReference type="Rhea" id="RHEA-COMP:10103"/>
        <dbReference type="Rhea" id="RHEA-COMP:10104"/>
        <dbReference type="ChEBI" id="CHEBI:65314"/>
        <dbReference type="ChEBI" id="CHEBI:65315"/>
        <dbReference type="EC" id="5.4.99.26"/>
    </reaction>
</comment>
<dbReference type="Proteomes" id="UP000272771">
    <property type="component" value="Chromosome"/>
</dbReference>
<evidence type="ECO:0000313" key="12">
    <source>
        <dbReference type="Proteomes" id="UP000272771"/>
    </source>
</evidence>
<keyword evidence="12" id="KW-1185">Reference proteome</keyword>
<dbReference type="GO" id="GO:0008033">
    <property type="term" value="P:tRNA processing"/>
    <property type="evidence" value="ECO:0007669"/>
    <property type="project" value="UniProtKB-KW"/>
</dbReference>
<evidence type="ECO:0000256" key="9">
    <source>
        <dbReference type="ARBA" id="ARBA00043049"/>
    </source>
</evidence>
<evidence type="ECO:0000256" key="3">
    <source>
        <dbReference type="ARBA" id="ARBA00036607"/>
    </source>
</evidence>
<gene>
    <name evidence="11" type="primary">truC</name>
    <name evidence="11" type="ORF">NCTC12742_01170</name>
</gene>
<organism evidence="11 12">
    <name type="scientific">Neisseria weaveri</name>
    <dbReference type="NCBI Taxonomy" id="28091"/>
    <lineage>
        <taxon>Bacteria</taxon>
        <taxon>Pseudomonadati</taxon>
        <taxon>Pseudomonadota</taxon>
        <taxon>Betaproteobacteria</taxon>
        <taxon>Neisseriales</taxon>
        <taxon>Neisseriaceae</taxon>
        <taxon>Neisseria</taxon>
    </lineage>
</organism>
<dbReference type="NCBIfam" id="NF008321">
    <property type="entry name" value="PRK11112.1"/>
    <property type="match status" value="1"/>
</dbReference>
<name>A0A3S4ZLQ6_9NEIS</name>
<dbReference type="Pfam" id="PF00849">
    <property type="entry name" value="PseudoU_synth_2"/>
    <property type="match status" value="1"/>
</dbReference>
<feature type="domain" description="Pseudouridine synthase RsuA/RluA-like" evidence="10">
    <location>
        <begin position="41"/>
        <end position="200"/>
    </location>
</feature>
<dbReference type="Gene3D" id="3.30.2350.10">
    <property type="entry name" value="Pseudouridine synthase"/>
    <property type="match status" value="1"/>
</dbReference>
<proteinExistence type="predicted"/>
<dbReference type="GO" id="GO:0000455">
    <property type="term" value="P:enzyme-directed rRNA pseudouridine synthesis"/>
    <property type="evidence" value="ECO:0007669"/>
    <property type="project" value="TreeGrafter"/>
</dbReference>
<dbReference type="PROSITE" id="PS01129">
    <property type="entry name" value="PSI_RLU"/>
    <property type="match status" value="1"/>
</dbReference>
<keyword evidence="1" id="KW-0819">tRNA processing</keyword>
<dbReference type="PANTHER" id="PTHR21600">
    <property type="entry name" value="MITOCHONDRIAL RNA PSEUDOURIDINE SYNTHASE"/>
    <property type="match status" value="1"/>
</dbReference>
<evidence type="ECO:0000256" key="8">
    <source>
        <dbReference type="ARBA" id="ARBA00041975"/>
    </source>
</evidence>
<dbReference type="SUPFAM" id="SSF55120">
    <property type="entry name" value="Pseudouridine synthase"/>
    <property type="match status" value="1"/>
</dbReference>
<dbReference type="InterPro" id="IPR006224">
    <property type="entry name" value="PsdUridine_synth_RluA-like_CS"/>
</dbReference>
<evidence type="ECO:0000256" key="1">
    <source>
        <dbReference type="ARBA" id="ARBA00022694"/>
    </source>
</evidence>
<evidence type="ECO:0000256" key="2">
    <source>
        <dbReference type="ARBA" id="ARBA00023235"/>
    </source>
</evidence>
<dbReference type="AlphaFoldDB" id="A0A3S4ZLQ6"/>
<dbReference type="InterPro" id="IPR020103">
    <property type="entry name" value="PsdUridine_synth_cat_dom_sf"/>
</dbReference>
<evidence type="ECO:0000256" key="7">
    <source>
        <dbReference type="ARBA" id="ARBA00041803"/>
    </source>
</evidence>
<dbReference type="PANTHER" id="PTHR21600:SF56">
    <property type="entry name" value="TRNA PSEUDOURIDINE SYNTHASE C"/>
    <property type="match status" value="1"/>
</dbReference>
<dbReference type="EMBL" id="LR134533">
    <property type="protein sequence ID" value="VEJ51291.1"/>
    <property type="molecule type" value="Genomic_DNA"/>
</dbReference>
<dbReference type="InterPro" id="IPR050188">
    <property type="entry name" value="RluA_PseudoU_synthase"/>
</dbReference>
<dbReference type="GO" id="GO:0003723">
    <property type="term" value="F:RNA binding"/>
    <property type="evidence" value="ECO:0007669"/>
    <property type="project" value="InterPro"/>
</dbReference>
<keyword evidence="2 11" id="KW-0413">Isomerase</keyword>
<dbReference type="STRING" id="28091.SAMEA3174300_01793"/>
<evidence type="ECO:0000256" key="6">
    <source>
        <dbReference type="ARBA" id="ARBA00040675"/>
    </source>
</evidence>
<evidence type="ECO:0000256" key="5">
    <source>
        <dbReference type="ARBA" id="ARBA00038943"/>
    </source>
</evidence>
<evidence type="ECO:0000313" key="11">
    <source>
        <dbReference type="EMBL" id="VEJ51291.1"/>
    </source>
</evidence>
<sequence length="267" mass="30719">MFSFCSSNQRKHNELPPLFNKGFFFSIETMLEILYRDALCIAVNKPAGMLVHRSWLDRHETRFVMQTLRDQIGCHVFPVHRLDRPTSGVLLFALNSDAARFITQQFEHKQIRKTYWAVVRGRLNGSGTIDYPLKEEADKIADPFVDPDKAVQEAVTGYTCLAGIELPFVSAKRYPTSRYSWVELTPHTGRKHQLRRHMKHIFHPIVGDTTHGDNAQNRAVAEHVGTTRLMLHARSLTFVSPETGQTVETTAPVDEAWDIWLQRFRHP</sequence>
<accession>A0A3S4ZLQ6</accession>
<reference evidence="11 12" key="1">
    <citation type="submission" date="2018-12" db="EMBL/GenBank/DDBJ databases">
        <authorList>
            <consortium name="Pathogen Informatics"/>
        </authorList>
    </citation>
    <scope>NUCLEOTIDE SEQUENCE [LARGE SCALE GENOMIC DNA]</scope>
    <source>
        <strain evidence="11 12">NCTC12742</strain>
    </source>
</reference>
<evidence type="ECO:0000259" key="10">
    <source>
        <dbReference type="Pfam" id="PF00849"/>
    </source>
</evidence>
<comment type="function">
    <text evidence="4">Responsible for synthesis of pseudouridine from uracil-65 in transfer RNAs.</text>
</comment>
<protein>
    <recommendedName>
        <fullName evidence="6">tRNA pseudouridine synthase C</fullName>
        <ecNumber evidence="5">5.4.99.26</ecNumber>
    </recommendedName>
    <alternativeName>
        <fullName evidence="8">tRNA pseudouridine(65) synthase</fullName>
    </alternativeName>
    <alternativeName>
        <fullName evidence="9">tRNA pseudouridylate synthase C</fullName>
    </alternativeName>
    <alternativeName>
        <fullName evidence="7">tRNA-uridine isomerase C</fullName>
    </alternativeName>
</protein>
<dbReference type="CDD" id="cd02563">
    <property type="entry name" value="PseudoU_synth_TruC"/>
    <property type="match status" value="1"/>
</dbReference>
<dbReference type="InterPro" id="IPR006145">
    <property type="entry name" value="PsdUridine_synth_RsuA/RluA"/>
</dbReference>
<dbReference type="GO" id="GO:0160149">
    <property type="term" value="F:tRNA pseudouridine(65) synthase activity"/>
    <property type="evidence" value="ECO:0007669"/>
    <property type="project" value="UniProtKB-EC"/>
</dbReference>
<dbReference type="EC" id="5.4.99.26" evidence="5"/>